<reference evidence="2" key="2">
    <citation type="submission" date="2020-11" db="EMBL/GenBank/DDBJ databases">
        <authorList>
            <person name="McCartney M.A."/>
            <person name="Auch B."/>
            <person name="Kono T."/>
            <person name="Mallez S."/>
            <person name="Becker A."/>
            <person name="Gohl D.M."/>
            <person name="Silverstein K.A.T."/>
            <person name="Koren S."/>
            <person name="Bechman K.B."/>
            <person name="Herman A."/>
            <person name="Abrahante J.E."/>
            <person name="Garbe J."/>
        </authorList>
    </citation>
    <scope>NUCLEOTIDE SEQUENCE</scope>
    <source>
        <strain evidence="2">Duluth1</strain>
        <tissue evidence="2">Whole animal</tissue>
    </source>
</reference>
<keyword evidence="3" id="KW-1185">Reference proteome</keyword>
<evidence type="ECO:0000313" key="3">
    <source>
        <dbReference type="Proteomes" id="UP000828390"/>
    </source>
</evidence>
<comment type="caution">
    <text evidence="2">The sequence shown here is derived from an EMBL/GenBank/DDBJ whole genome shotgun (WGS) entry which is preliminary data.</text>
</comment>
<accession>A0A9D4KRZ5</accession>
<reference evidence="2" key="1">
    <citation type="journal article" date="2019" name="bioRxiv">
        <title>The Genome of the Zebra Mussel, Dreissena polymorpha: A Resource for Invasive Species Research.</title>
        <authorList>
            <person name="McCartney M.A."/>
            <person name="Auch B."/>
            <person name="Kono T."/>
            <person name="Mallez S."/>
            <person name="Zhang Y."/>
            <person name="Obille A."/>
            <person name="Becker A."/>
            <person name="Abrahante J.E."/>
            <person name="Garbe J."/>
            <person name="Badalamenti J.P."/>
            <person name="Herman A."/>
            <person name="Mangelson H."/>
            <person name="Liachko I."/>
            <person name="Sullivan S."/>
            <person name="Sone E.D."/>
            <person name="Koren S."/>
            <person name="Silverstein K.A.T."/>
            <person name="Beckman K.B."/>
            <person name="Gohl D.M."/>
        </authorList>
    </citation>
    <scope>NUCLEOTIDE SEQUENCE</scope>
    <source>
        <strain evidence="2">Duluth1</strain>
        <tissue evidence="2">Whole animal</tissue>
    </source>
</reference>
<gene>
    <name evidence="2" type="ORF">DPMN_087208</name>
</gene>
<evidence type="ECO:0000256" key="1">
    <source>
        <dbReference type="SAM" id="MobiDB-lite"/>
    </source>
</evidence>
<evidence type="ECO:0000313" key="2">
    <source>
        <dbReference type="EMBL" id="KAH3844942.1"/>
    </source>
</evidence>
<name>A0A9D4KRZ5_DREPO</name>
<proteinExistence type="predicted"/>
<dbReference type="AlphaFoldDB" id="A0A9D4KRZ5"/>
<organism evidence="2 3">
    <name type="scientific">Dreissena polymorpha</name>
    <name type="common">Zebra mussel</name>
    <name type="synonym">Mytilus polymorpha</name>
    <dbReference type="NCBI Taxonomy" id="45954"/>
    <lineage>
        <taxon>Eukaryota</taxon>
        <taxon>Metazoa</taxon>
        <taxon>Spiralia</taxon>
        <taxon>Lophotrochozoa</taxon>
        <taxon>Mollusca</taxon>
        <taxon>Bivalvia</taxon>
        <taxon>Autobranchia</taxon>
        <taxon>Heteroconchia</taxon>
        <taxon>Euheterodonta</taxon>
        <taxon>Imparidentia</taxon>
        <taxon>Neoheterodontei</taxon>
        <taxon>Myida</taxon>
        <taxon>Dreissenoidea</taxon>
        <taxon>Dreissenidae</taxon>
        <taxon>Dreissena</taxon>
    </lineage>
</organism>
<feature type="region of interest" description="Disordered" evidence="1">
    <location>
        <begin position="15"/>
        <end position="58"/>
    </location>
</feature>
<protein>
    <submittedName>
        <fullName evidence="2">Uncharacterized protein</fullName>
    </submittedName>
</protein>
<dbReference type="EMBL" id="JAIWYP010000003">
    <property type="protein sequence ID" value="KAH3844942.1"/>
    <property type="molecule type" value="Genomic_DNA"/>
</dbReference>
<sequence>MACLPNRKKVYLDPGIRKTSLQVSGSRPSRDQPRSPTSGFGGLTHRRPPHTLTRSYPP</sequence>
<dbReference type="Proteomes" id="UP000828390">
    <property type="component" value="Unassembled WGS sequence"/>
</dbReference>